<dbReference type="PANTHER" id="PTHR43713">
    <property type="entry name" value="GLUTAMATE-1-SEMIALDEHYDE 2,1-AMINOMUTASE"/>
    <property type="match status" value="1"/>
</dbReference>
<dbReference type="InterPro" id="IPR049704">
    <property type="entry name" value="Aminotrans_3_PPA_site"/>
</dbReference>
<dbReference type="Gene3D" id="3.40.640.10">
    <property type="entry name" value="Type I PLP-dependent aspartate aminotransferase-like (Major domain)"/>
    <property type="match status" value="1"/>
</dbReference>
<evidence type="ECO:0000256" key="4">
    <source>
        <dbReference type="ARBA" id="ARBA00008981"/>
    </source>
</evidence>
<dbReference type="InterPro" id="IPR004639">
    <property type="entry name" value="4pyrrol_synth_GluAld_NH2Trfase"/>
</dbReference>
<gene>
    <name evidence="8 9" type="primary">hemL</name>
    <name evidence="9" type="ORF">H9727_07205</name>
</gene>
<dbReference type="Pfam" id="PF00202">
    <property type="entry name" value="Aminotran_3"/>
    <property type="match status" value="1"/>
</dbReference>
<keyword evidence="5 8" id="KW-0663">Pyridoxal phosphate</keyword>
<dbReference type="NCBIfam" id="TIGR00713">
    <property type="entry name" value="hemL"/>
    <property type="match status" value="1"/>
</dbReference>
<protein>
    <recommendedName>
        <fullName evidence="8">Glutamate-1-semialdehyde 2,1-aminomutase</fullName>
        <shortName evidence="8">GSA</shortName>
        <ecNumber evidence="8">5.4.3.8</ecNumber>
    </recommendedName>
    <alternativeName>
        <fullName evidence="8">Glutamate-1-semialdehyde aminotransferase</fullName>
        <shortName evidence="8">GSA-AT</shortName>
    </alternativeName>
</protein>
<comment type="caution">
    <text evidence="9">The sequence shown here is derived from an EMBL/GenBank/DDBJ whole genome shotgun (WGS) entry which is preliminary data.</text>
</comment>
<dbReference type="PANTHER" id="PTHR43713:SF3">
    <property type="entry name" value="GLUTAMATE-1-SEMIALDEHYDE 2,1-AMINOMUTASE 1, CHLOROPLASTIC-RELATED"/>
    <property type="match status" value="1"/>
</dbReference>
<feature type="modified residue" description="N6-(pyridoxal phosphate)lysine" evidence="8">
    <location>
        <position position="266"/>
    </location>
</feature>
<dbReference type="SUPFAM" id="SSF53383">
    <property type="entry name" value="PLP-dependent transferases"/>
    <property type="match status" value="1"/>
</dbReference>
<evidence type="ECO:0000256" key="7">
    <source>
        <dbReference type="ARBA" id="ARBA00023244"/>
    </source>
</evidence>
<proteinExistence type="inferred from homology"/>
<reference evidence="9" key="2">
    <citation type="submission" date="2021-04" db="EMBL/GenBank/DDBJ databases">
        <authorList>
            <person name="Gilroy R."/>
        </authorList>
    </citation>
    <scope>NUCLEOTIDE SEQUENCE</scope>
    <source>
        <strain evidence="9">CHK187-5294</strain>
    </source>
</reference>
<keyword evidence="6 8" id="KW-0413">Isomerase</keyword>
<keyword evidence="7 8" id="KW-0627">Porphyrin biosynthesis</keyword>
<dbReference type="NCBIfam" id="NF000818">
    <property type="entry name" value="PRK00062.1"/>
    <property type="match status" value="1"/>
</dbReference>
<evidence type="ECO:0000313" key="10">
    <source>
        <dbReference type="Proteomes" id="UP000824132"/>
    </source>
</evidence>
<dbReference type="GO" id="GO:0042286">
    <property type="term" value="F:glutamate-1-semialdehyde 2,1-aminomutase activity"/>
    <property type="evidence" value="ECO:0007669"/>
    <property type="project" value="UniProtKB-UniRule"/>
</dbReference>
<dbReference type="GO" id="GO:0030170">
    <property type="term" value="F:pyridoxal phosphate binding"/>
    <property type="evidence" value="ECO:0007669"/>
    <property type="project" value="InterPro"/>
</dbReference>
<dbReference type="GO" id="GO:0008483">
    <property type="term" value="F:transaminase activity"/>
    <property type="evidence" value="ECO:0007669"/>
    <property type="project" value="InterPro"/>
</dbReference>
<dbReference type="Gene3D" id="3.90.1150.10">
    <property type="entry name" value="Aspartate Aminotransferase, domain 1"/>
    <property type="match status" value="1"/>
</dbReference>
<evidence type="ECO:0000256" key="1">
    <source>
        <dbReference type="ARBA" id="ARBA00001579"/>
    </source>
</evidence>
<dbReference type="InterPro" id="IPR015421">
    <property type="entry name" value="PyrdxlP-dep_Trfase_major"/>
</dbReference>
<comment type="subunit">
    <text evidence="8">Homodimer.</text>
</comment>
<dbReference type="InterPro" id="IPR015422">
    <property type="entry name" value="PyrdxlP-dep_Trfase_small"/>
</dbReference>
<comment type="pathway">
    <text evidence="3">Porphyrin-containing compound metabolism; protoporphyrin-IX biosynthesis; 5-aminolevulinate from L-glutamyl-tRNA(Glu): step 2/2.</text>
</comment>
<dbReference type="Proteomes" id="UP000824132">
    <property type="component" value="Unassembled WGS sequence"/>
</dbReference>
<reference evidence="9" key="1">
    <citation type="journal article" date="2021" name="PeerJ">
        <title>Extensive microbial diversity within the chicken gut microbiome revealed by metagenomics and culture.</title>
        <authorList>
            <person name="Gilroy R."/>
            <person name="Ravi A."/>
            <person name="Getino M."/>
            <person name="Pursley I."/>
            <person name="Horton D.L."/>
            <person name="Alikhan N.F."/>
            <person name="Baker D."/>
            <person name="Gharbi K."/>
            <person name="Hall N."/>
            <person name="Watson M."/>
            <person name="Adriaenssens E.M."/>
            <person name="Foster-Nyarko E."/>
            <person name="Jarju S."/>
            <person name="Secka A."/>
            <person name="Antonio M."/>
            <person name="Oren A."/>
            <person name="Chaudhuri R.R."/>
            <person name="La Ragione R."/>
            <person name="Hildebrand F."/>
            <person name="Pallen M.J."/>
        </authorList>
    </citation>
    <scope>NUCLEOTIDE SEQUENCE</scope>
    <source>
        <strain evidence="9">CHK187-5294</strain>
    </source>
</reference>
<evidence type="ECO:0000256" key="2">
    <source>
        <dbReference type="ARBA" id="ARBA00001933"/>
    </source>
</evidence>
<keyword evidence="8" id="KW-0963">Cytoplasm</keyword>
<name>A0A9D2D039_9FIRM</name>
<sequence>MNKTNSQRLFEEAKRVLPGGVDSPVRAYRAVGGAPLFIARGKGDTIEDADGNRFVDYVMSWGPLILGHARSEVVAAVQSAAADGLSFGAPTGRETRLAEAICAASGAEMARLVNSGTEACMSAIRLARGYTGRDKIIKFEGCYHGHSDGLLVKAGSGCLTGAMPDSAGVPASYARETLVADYNDPASAEALFNSNRGEVACVIVEPVAANMGVVPPAPGFLQALRRLCDANGALLIFDEVITGFRVSFGGAAALYGVRPDLFAFGKIIGGGMPLAAYAGKREIMQCVAPSGKVYQAGTLSGNPAATAAGLKTLEILEKYKDEIYPSLEEKGAELESAYREAGVPVNRVGSLLSPFFAKEAPASYADVKKCDLAAFAEYFAAMQERGIYVAPSQFEAMFLSAAHTEEHIGKTCSAIAFACGQALKGNG</sequence>
<dbReference type="CDD" id="cd00610">
    <property type="entry name" value="OAT_like"/>
    <property type="match status" value="1"/>
</dbReference>
<dbReference type="EMBL" id="DXCL01000043">
    <property type="protein sequence ID" value="HIZ04057.1"/>
    <property type="molecule type" value="Genomic_DNA"/>
</dbReference>
<dbReference type="GO" id="GO:0005737">
    <property type="term" value="C:cytoplasm"/>
    <property type="evidence" value="ECO:0007669"/>
    <property type="project" value="UniProtKB-SubCell"/>
</dbReference>
<dbReference type="FunFam" id="3.40.640.10:FF:000021">
    <property type="entry name" value="Glutamate-1-semialdehyde 2,1-aminomutase"/>
    <property type="match status" value="1"/>
</dbReference>
<dbReference type="PROSITE" id="PS00600">
    <property type="entry name" value="AA_TRANSFER_CLASS_3"/>
    <property type="match status" value="1"/>
</dbReference>
<evidence type="ECO:0000256" key="8">
    <source>
        <dbReference type="HAMAP-Rule" id="MF_00375"/>
    </source>
</evidence>
<comment type="subcellular location">
    <subcellularLocation>
        <location evidence="8">Cytoplasm</location>
    </subcellularLocation>
</comment>
<organism evidence="9 10">
    <name type="scientific">Candidatus Borkfalkia avistercoris</name>
    <dbReference type="NCBI Taxonomy" id="2838504"/>
    <lineage>
        <taxon>Bacteria</taxon>
        <taxon>Bacillati</taxon>
        <taxon>Bacillota</taxon>
        <taxon>Clostridia</taxon>
        <taxon>Christensenellales</taxon>
        <taxon>Christensenellaceae</taxon>
        <taxon>Candidatus Borkfalkia</taxon>
    </lineage>
</organism>
<evidence type="ECO:0000313" key="9">
    <source>
        <dbReference type="EMBL" id="HIZ04057.1"/>
    </source>
</evidence>
<evidence type="ECO:0000256" key="6">
    <source>
        <dbReference type="ARBA" id="ARBA00023235"/>
    </source>
</evidence>
<dbReference type="GO" id="GO:0006782">
    <property type="term" value="P:protoporphyrinogen IX biosynthetic process"/>
    <property type="evidence" value="ECO:0007669"/>
    <property type="project" value="UniProtKB-UniRule"/>
</dbReference>
<accession>A0A9D2D039</accession>
<comment type="similarity">
    <text evidence="4 8">Belongs to the class-III pyridoxal-phosphate-dependent aminotransferase family. HemL subfamily.</text>
</comment>
<dbReference type="InterPro" id="IPR005814">
    <property type="entry name" value="Aminotrans_3"/>
</dbReference>
<dbReference type="AlphaFoldDB" id="A0A9D2D039"/>
<evidence type="ECO:0000256" key="3">
    <source>
        <dbReference type="ARBA" id="ARBA00004819"/>
    </source>
</evidence>
<dbReference type="EC" id="5.4.3.8" evidence="8"/>
<dbReference type="InterPro" id="IPR015424">
    <property type="entry name" value="PyrdxlP-dep_Trfase"/>
</dbReference>
<comment type="cofactor">
    <cofactor evidence="2 8">
        <name>pyridoxal 5'-phosphate</name>
        <dbReference type="ChEBI" id="CHEBI:597326"/>
    </cofactor>
</comment>
<comment type="catalytic activity">
    <reaction evidence="1 8">
        <text>(S)-4-amino-5-oxopentanoate = 5-aminolevulinate</text>
        <dbReference type="Rhea" id="RHEA:14265"/>
        <dbReference type="ChEBI" id="CHEBI:57501"/>
        <dbReference type="ChEBI" id="CHEBI:356416"/>
        <dbReference type="EC" id="5.4.3.8"/>
    </reaction>
</comment>
<dbReference type="HAMAP" id="MF_00375">
    <property type="entry name" value="HemL_aminotrans_3"/>
    <property type="match status" value="1"/>
</dbReference>
<evidence type="ECO:0000256" key="5">
    <source>
        <dbReference type="ARBA" id="ARBA00022898"/>
    </source>
</evidence>